<keyword evidence="1" id="KW-0560">Oxidoreductase</keyword>
<name>A0A934PZC7_9BURK</name>
<dbReference type="EMBL" id="JAEDAO010000001">
    <property type="protein sequence ID" value="MBK0391906.1"/>
    <property type="molecule type" value="Genomic_DNA"/>
</dbReference>
<protein>
    <submittedName>
        <fullName evidence="4">FAD-dependent oxidoreductase</fullName>
    </submittedName>
</protein>
<dbReference type="AlphaFoldDB" id="A0A934PZC7"/>
<dbReference type="SUPFAM" id="SSF54373">
    <property type="entry name" value="FAD-linked reductases, C-terminal domain"/>
    <property type="match status" value="1"/>
</dbReference>
<reference evidence="4" key="1">
    <citation type="submission" date="2020-12" db="EMBL/GenBank/DDBJ databases">
        <title>Ramlibacter sp. nov., isolated from a freshwater alga, Cryptomonas.</title>
        <authorList>
            <person name="Kim H.M."/>
            <person name="Jeon C.O."/>
        </authorList>
    </citation>
    <scope>NUCLEOTIDE SEQUENCE</scope>
    <source>
        <strain evidence="4">CrO1</strain>
    </source>
</reference>
<dbReference type="Gene3D" id="3.30.9.10">
    <property type="entry name" value="D-Amino Acid Oxidase, subunit A, domain 2"/>
    <property type="match status" value="1"/>
</dbReference>
<proteinExistence type="predicted"/>
<feature type="region of interest" description="Disordered" evidence="2">
    <location>
        <begin position="1"/>
        <end position="21"/>
    </location>
</feature>
<evidence type="ECO:0000256" key="1">
    <source>
        <dbReference type="ARBA" id="ARBA00023002"/>
    </source>
</evidence>
<comment type="caution">
    <text evidence="4">The sequence shown here is derived from an EMBL/GenBank/DDBJ whole genome shotgun (WGS) entry which is preliminary data.</text>
</comment>
<dbReference type="PANTHER" id="PTHR13847">
    <property type="entry name" value="SARCOSINE DEHYDROGENASE-RELATED"/>
    <property type="match status" value="1"/>
</dbReference>
<dbReference type="InterPro" id="IPR036188">
    <property type="entry name" value="FAD/NAD-bd_sf"/>
</dbReference>
<dbReference type="SUPFAM" id="SSF51905">
    <property type="entry name" value="FAD/NAD(P)-binding domain"/>
    <property type="match status" value="1"/>
</dbReference>
<keyword evidence="5" id="KW-1185">Reference proteome</keyword>
<accession>A0A934PZC7</accession>
<dbReference type="Proteomes" id="UP000617041">
    <property type="component" value="Unassembled WGS sequence"/>
</dbReference>
<dbReference type="Gene3D" id="3.50.50.60">
    <property type="entry name" value="FAD/NAD(P)-binding domain"/>
    <property type="match status" value="2"/>
</dbReference>
<dbReference type="InterPro" id="IPR006076">
    <property type="entry name" value="FAD-dep_OxRdtase"/>
</dbReference>
<evidence type="ECO:0000313" key="4">
    <source>
        <dbReference type="EMBL" id="MBK0391906.1"/>
    </source>
</evidence>
<dbReference type="GO" id="GO:0005737">
    <property type="term" value="C:cytoplasm"/>
    <property type="evidence" value="ECO:0007669"/>
    <property type="project" value="TreeGrafter"/>
</dbReference>
<dbReference type="PANTHER" id="PTHR13847:SF289">
    <property type="entry name" value="GLYCINE OXIDASE"/>
    <property type="match status" value="1"/>
</dbReference>
<gene>
    <name evidence="4" type="ORF">I8E28_04835</name>
</gene>
<feature type="domain" description="FAD dependent oxidoreductase" evidence="3">
    <location>
        <begin position="81"/>
        <end position="468"/>
    </location>
</feature>
<organism evidence="4 5">
    <name type="scientific">Ramlibacter algicola</name>
    <dbReference type="NCBI Taxonomy" id="2795217"/>
    <lineage>
        <taxon>Bacteria</taxon>
        <taxon>Pseudomonadati</taxon>
        <taxon>Pseudomonadota</taxon>
        <taxon>Betaproteobacteria</taxon>
        <taxon>Burkholderiales</taxon>
        <taxon>Comamonadaceae</taxon>
        <taxon>Ramlibacter</taxon>
    </lineage>
</organism>
<evidence type="ECO:0000256" key="2">
    <source>
        <dbReference type="SAM" id="MobiDB-lite"/>
    </source>
</evidence>
<dbReference type="Pfam" id="PF01266">
    <property type="entry name" value="DAO"/>
    <property type="match status" value="1"/>
</dbReference>
<evidence type="ECO:0000259" key="3">
    <source>
        <dbReference type="Pfam" id="PF01266"/>
    </source>
</evidence>
<evidence type="ECO:0000313" key="5">
    <source>
        <dbReference type="Proteomes" id="UP000617041"/>
    </source>
</evidence>
<dbReference type="GO" id="GO:0016491">
    <property type="term" value="F:oxidoreductase activity"/>
    <property type="evidence" value="ECO:0007669"/>
    <property type="project" value="UniProtKB-KW"/>
</dbReference>
<sequence>MARGPGAGLGRHASVRPGPARGAAHAGALLARWLRHAGDARARAARVPPPEALVLLHRGCAADTHAPLSRASTIGPVTSPRIAVLGAGIVGTAIAYELRKRGADVALVDRDEPGNGCSFGNSGAISVSSVAPLAMPGVLASVPSMLLDPESPLRLPLRYLPRAAPWLLQFVASARPHRVEQAAKQLAALHAGAVDMHEAMARELGVPGLFLRRGHLHLYIDDASLAKDAGAWRLREAHGVRAERLDRAGIEALEPDAPARYQVAMFLADHATIVEPFRYVQAMARAFAANGGRVVQADVQRLESRAGGWTLRGAAGEPFTHAIVAAGAWSNQLVAPLGIHLALESQRGYHVQYTDVRDVVSRTVVLTDRKVFVTPMEGGLRVGGTVEIAGLRAPPDPTRAAVLDRIAREAFPALEGRATTTWMGHRPCMPNSVPVVGTVSNHPGLWIATGHGHLGLTDSLPTARRIADALLGEGVAGRGA</sequence>